<protein>
    <submittedName>
        <fullName evidence="1">Uncharacterized protein</fullName>
    </submittedName>
</protein>
<organism evidence="1 2">
    <name type="scientific">Trichoderma gamsii</name>
    <dbReference type="NCBI Taxonomy" id="398673"/>
    <lineage>
        <taxon>Eukaryota</taxon>
        <taxon>Fungi</taxon>
        <taxon>Dikarya</taxon>
        <taxon>Ascomycota</taxon>
        <taxon>Pezizomycotina</taxon>
        <taxon>Sordariomycetes</taxon>
        <taxon>Hypocreomycetidae</taxon>
        <taxon>Hypocreales</taxon>
        <taxon>Hypocreaceae</taxon>
        <taxon>Trichoderma</taxon>
    </lineage>
</organism>
<dbReference type="OrthoDB" id="4896588at2759"/>
<evidence type="ECO:0000313" key="2">
    <source>
        <dbReference type="Proteomes" id="UP000236546"/>
    </source>
</evidence>
<comment type="caution">
    <text evidence="1">The sequence shown here is derived from an EMBL/GenBank/DDBJ whole genome shotgun (WGS) entry which is preliminary data.</text>
</comment>
<name>A0A2K0T272_9HYPO</name>
<reference evidence="1 2" key="1">
    <citation type="submission" date="2017-02" db="EMBL/GenBank/DDBJ databases">
        <title>Genomes of Trichoderma spp. with biocontrol activity.</title>
        <authorList>
            <person name="Gardiner D."/>
            <person name="Kazan K."/>
            <person name="Vos C."/>
            <person name="Harvey P."/>
        </authorList>
    </citation>
    <scope>NUCLEOTIDE SEQUENCE [LARGE SCALE GENOMIC DNA]</scope>
    <source>
        <strain evidence="1 2">A5MH</strain>
    </source>
</reference>
<evidence type="ECO:0000313" key="1">
    <source>
        <dbReference type="EMBL" id="PNP39619.1"/>
    </source>
</evidence>
<dbReference type="Proteomes" id="UP000236546">
    <property type="component" value="Unassembled WGS sequence"/>
</dbReference>
<gene>
    <name evidence="1" type="ORF">TGAMA5MH_08435</name>
</gene>
<proteinExistence type="predicted"/>
<sequence>MPEKFIESLADTLNGPDYEDLVTAAQRGQDEISPFLIQLIYQASVILLKIENHQNGGWSDTKAEKLKSALIWLDKRWKLAGVFYQALEAQQIALSRGLQLA</sequence>
<dbReference type="AlphaFoldDB" id="A0A2K0T272"/>
<accession>A0A2K0T272</accession>
<dbReference type="EMBL" id="MTYH01000080">
    <property type="protein sequence ID" value="PNP39619.1"/>
    <property type="molecule type" value="Genomic_DNA"/>
</dbReference>